<protein>
    <submittedName>
        <fullName evidence="2">Uncharacterized protein</fullName>
    </submittedName>
</protein>
<dbReference type="Proteomes" id="UP000559010">
    <property type="component" value="Unassembled WGS sequence"/>
</dbReference>
<organism evidence="2 3">
    <name type="scientific">Marinigracilibium pacificum</name>
    <dbReference type="NCBI Taxonomy" id="2729599"/>
    <lineage>
        <taxon>Bacteria</taxon>
        <taxon>Pseudomonadati</taxon>
        <taxon>Bacteroidota</taxon>
        <taxon>Cytophagia</taxon>
        <taxon>Cytophagales</taxon>
        <taxon>Flammeovirgaceae</taxon>
        <taxon>Marinigracilibium</taxon>
    </lineage>
</organism>
<sequence>MEKIFEIASSITNPISLIALFFLILYLLYKAIVAKIGQQDGLRGYKLLKQLMSTVAIIAVLTLILVFGLKAYEVYTKVEDVPEIIELSDKIEEKSNQQIDTILQETSKIDQQIEKSNNSISKQIDSTNKNITKNTNTIINEIKREELTVQFHLENYTGGNLLIGNNGGKIILMKNLKIHWDYQECPQLEEPSVGAPLVEYRYTVSITKEKGEQIIDTKEFKYGAGDVDKFLVDIIYPGLGVYTIWFSFEYTVFGSNNWYLYKTHSDSINKCVNWN</sequence>
<dbReference type="EMBL" id="JABBNU010000002">
    <property type="protein sequence ID" value="NMM47701.1"/>
    <property type="molecule type" value="Genomic_DNA"/>
</dbReference>
<feature type="transmembrane region" description="Helical" evidence="1">
    <location>
        <begin position="12"/>
        <end position="29"/>
    </location>
</feature>
<evidence type="ECO:0000313" key="3">
    <source>
        <dbReference type="Proteomes" id="UP000559010"/>
    </source>
</evidence>
<keyword evidence="1" id="KW-0472">Membrane</keyword>
<evidence type="ECO:0000256" key="1">
    <source>
        <dbReference type="SAM" id="Phobius"/>
    </source>
</evidence>
<reference evidence="2 3" key="1">
    <citation type="submission" date="2020-04" db="EMBL/GenBank/DDBJ databases">
        <title>Flammeovirgaceae bacterium KN852 isolated from deep sea.</title>
        <authorList>
            <person name="Zhang D.-C."/>
        </authorList>
    </citation>
    <scope>NUCLEOTIDE SEQUENCE [LARGE SCALE GENOMIC DNA]</scope>
    <source>
        <strain evidence="2 3">KN852</strain>
    </source>
</reference>
<evidence type="ECO:0000313" key="2">
    <source>
        <dbReference type="EMBL" id="NMM47701.1"/>
    </source>
</evidence>
<keyword evidence="1" id="KW-1133">Transmembrane helix</keyword>
<keyword evidence="3" id="KW-1185">Reference proteome</keyword>
<proteinExistence type="predicted"/>
<dbReference type="RefSeq" id="WP_169678423.1">
    <property type="nucleotide sequence ID" value="NZ_JABBNU010000002.1"/>
</dbReference>
<keyword evidence="1" id="KW-0812">Transmembrane</keyword>
<accession>A0A848IWQ0</accession>
<dbReference type="AlphaFoldDB" id="A0A848IWQ0"/>
<comment type="caution">
    <text evidence="2">The sequence shown here is derived from an EMBL/GenBank/DDBJ whole genome shotgun (WGS) entry which is preliminary data.</text>
</comment>
<feature type="transmembrane region" description="Helical" evidence="1">
    <location>
        <begin position="50"/>
        <end position="69"/>
    </location>
</feature>
<gene>
    <name evidence="2" type="ORF">HH304_04760</name>
</gene>
<name>A0A848IWQ0_9BACT</name>